<dbReference type="EMBL" id="JFHK01000029">
    <property type="protein sequence ID" value="OAA27111.1"/>
    <property type="molecule type" value="Genomic_DNA"/>
</dbReference>
<keyword evidence="2" id="KW-1185">Reference proteome</keyword>
<reference evidence="1 2" key="1">
    <citation type="submission" date="2014-02" db="EMBL/GenBank/DDBJ databases">
        <title>Kosmotoga genome sequencing.</title>
        <authorList>
            <person name="Pollo S.M."/>
            <person name="Charchuk R."/>
            <person name="Nesbo C.L."/>
        </authorList>
    </citation>
    <scope>NUCLEOTIDE SEQUENCE [LARGE SCALE GENOMIC DNA]</scope>
    <source>
        <strain evidence="1 2">S304</strain>
    </source>
</reference>
<sequence>MSGGIGVIEILNLLGTLEDEGADSSRKRFIENYISKMDSIDNIVTDVSKVIKAHQNANNRSLYSRAYGDLVNRLAELSGMKVDYIKYSNRDKISGIWHAGENFELKVAAIIPTDHEEAKWISRSALLILPETIDLGRPFVTIEKLSEFFKLVSHINLPISTLAQVLRVDDNYDLRLIPVMELIVLAFKKQLKSNAGAISMSIEWNESEIEQLLKKLKPPTLHFIRILLTGEKTAYEIYEELNRILENSAYERVKSPMAVGAIMGALSKHYQGLKEPLVERKGKYYIIKEKYKDMITTVISGIQS</sequence>
<dbReference type="STRING" id="1453497.AT15_05315"/>
<dbReference type="Proteomes" id="UP000077339">
    <property type="component" value="Unassembled WGS sequence"/>
</dbReference>
<name>A0A176JUL5_9BACT</name>
<gene>
    <name evidence="1" type="ORF">AT15_05315</name>
</gene>
<comment type="caution">
    <text evidence="1">The sequence shown here is derived from an EMBL/GenBank/DDBJ whole genome shotgun (WGS) entry which is preliminary data.</text>
</comment>
<evidence type="ECO:0000313" key="1">
    <source>
        <dbReference type="EMBL" id="OAA27111.1"/>
    </source>
</evidence>
<protein>
    <submittedName>
        <fullName evidence="1">Uncharacterized protein</fullName>
    </submittedName>
</protein>
<dbReference type="OrthoDB" id="43802at2"/>
<proteinExistence type="predicted"/>
<dbReference type="AlphaFoldDB" id="A0A176JUL5"/>
<dbReference type="RefSeq" id="WP_068349059.1">
    <property type="nucleotide sequence ID" value="NZ_JFHK01000029.1"/>
</dbReference>
<evidence type="ECO:0000313" key="2">
    <source>
        <dbReference type="Proteomes" id="UP000077339"/>
    </source>
</evidence>
<organism evidence="1 2">
    <name type="scientific">Kosmotoga arenicorallina S304</name>
    <dbReference type="NCBI Taxonomy" id="1453497"/>
    <lineage>
        <taxon>Bacteria</taxon>
        <taxon>Thermotogati</taxon>
        <taxon>Thermotogota</taxon>
        <taxon>Thermotogae</taxon>
        <taxon>Kosmotogales</taxon>
        <taxon>Kosmotogaceae</taxon>
        <taxon>Kosmotoga</taxon>
    </lineage>
</organism>
<dbReference type="PATRIC" id="fig|1453497.3.peg.1056"/>
<accession>A0A176JUL5</accession>